<dbReference type="EMBL" id="CP076448">
    <property type="protein sequence ID" value="QXM25657.1"/>
    <property type="molecule type" value="Genomic_DNA"/>
</dbReference>
<evidence type="ECO:0000313" key="3">
    <source>
        <dbReference type="EMBL" id="QXM25657.1"/>
    </source>
</evidence>
<dbReference type="Proteomes" id="UP000694001">
    <property type="component" value="Chromosome"/>
</dbReference>
<organism evidence="3 4">
    <name type="scientific">Elioraea tepida</name>
    <dbReference type="NCBI Taxonomy" id="2843330"/>
    <lineage>
        <taxon>Bacteria</taxon>
        <taxon>Pseudomonadati</taxon>
        <taxon>Pseudomonadota</taxon>
        <taxon>Alphaproteobacteria</taxon>
        <taxon>Acetobacterales</taxon>
        <taxon>Elioraeaceae</taxon>
        <taxon>Elioraea</taxon>
    </lineage>
</organism>
<dbReference type="InterPro" id="IPR001753">
    <property type="entry name" value="Enoyl-CoA_hydra/iso"/>
</dbReference>
<dbReference type="NCBIfam" id="NF006008">
    <property type="entry name" value="PRK08139.1"/>
    <property type="match status" value="1"/>
</dbReference>
<dbReference type="RefSeq" id="WP_218286713.1">
    <property type="nucleotide sequence ID" value="NZ_CP076448.1"/>
</dbReference>
<dbReference type="Pfam" id="PF00378">
    <property type="entry name" value="ECH_1"/>
    <property type="match status" value="1"/>
</dbReference>
<accession>A0A975YKP1</accession>
<gene>
    <name evidence="3" type="ORF">KO353_05470</name>
</gene>
<keyword evidence="1" id="KW-0276">Fatty acid metabolism</keyword>
<name>A0A975YKP1_9PROT</name>
<dbReference type="EC" id="4.2.1.17" evidence="3"/>
<dbReference type="GO" id="GO:0004300">
    <property type="term" value="F:enoyl-CoA hydratase activity"/>
    <property type="evidence" value="ECO:0007669"/>
    <property type="project" value="UniProtKB-EC"/>
</dbReference>
<dbReference type="PANTHER" id="PTHR43602:SF1">
    <property type="entry name" value="ENOYL-COA HYDRATASE DOMAIN-CONTAINING PROTEIN 3, MITOCHONDRIAL"/>
    <property type="match status" value="1"/>
</dbReference>
<evidence type="ECO:0000256" key="1">
    <source>
        <dbReference type="ARBA" id="ARBA00022832"/>
    </source>
</evidence>
<reference evidence="3" key="1">
    <citation type="submission" date="2021-06" db="EMBL/GenBank/DDBJ databases">
        <title>Elioraea tepida, sp. nov., a moderately thermophilic aerobic anoxygenic phototrophic bacterium isolated from an alkaline siliceous hot spring mat community in Yellowstone National Park, WY, USA.</title>
        <authorList>
            <person name="Saini M.K."/>
            <person name="Yoshida S."/>
            <person name="Sebastian A."/>
            <person name="Hirose S."/>
            <person name="Hara E."/>
            <person name="Tamaki H."/>
            <person name="Soulier N.T."/>
            <person name="Albert I."/>
            <person name="Hanada S."/>
            <person name="Bryant D.A."/>
            <person name="Tank M."/>
        </authorList>
    </citation>
    <scope>NUCLEOTIDE SEQUENCE</scope>
    <source>
        <strain evidence="3">MS-P2</strain>
    </source>
</reference>
<sequence>MNVANEAPPELLREDRPGGVTLLVLNRPERRNGLSLALLQALRRTLAEIAQERGVRAVVLAASGPAFCAGHDLAELRAHRADADGGRAFFRTVMDECASVMQAIVALPQPVIAAVHGVATAAGCQLVATADLAVAEEGARFCTPGVAIGLFCATPAVALSRAVPRKAAMEMLLTGEMIDAAEARRIGLVNRVVAQGAAREEAIALAQRIAARSAFVIRLGKAAFHRQLGLDLASAYSDASSVMVENLMAADAAEGIDAFLEKRAPVWQDR</sequence>
<dbReference type="KEGG" id="elio:KO353_05470"/>
<evidence type="ECO:0000313" key="4">
    <source>
        <dbReference type="Proteomes" id="UP000694001"/>
    </source>
</evidence>
<dbReference type="CDD" id="cd06558">
    <property type="entry name" value="crotonase-like"/>
    <property type="match status" value="1"/>
</dbReference>
<evidence type="ECO:0000256" key="2">
    <source>
        <dbReference type="ARBA" id="ARBA00023098"/>
    </source>
</evidence>
<keyword evidence="3" id="KW-0456">Lyase</keyword>
<proteinExistence type="predicted"/>
<dbReference type="AlphaFoldDB" id="A0A975YKP1"/>
<dbReference type="GO" id="GO:0006631">
    <property type="term" value="P:fatty acid metabolic process"/>
    <property type="evidence" value="ECO:0007669"/>
    <property type="project" value="UniProtKB-KW"/>
</dbReference>
<dbReference type="PANTHER" id="PTHR43602">
    <property type="match status" value="1"/>
</dbReference>
<keyword evidence="2" id="KW-0443">Lipid metabolism</keyword>
<keyword evidence="4" id="KW-1185">Reference proteome</keyword>
<protein>
    <submittedName>
        <fullName evidence="3">Enoyl-CoA hydratase</fullName>
        <ecNumber evidence="3">4.2.1.17</ecNumber>
    </submittedName>
</protein>
<dbReference type="InterPro" id="IPR052377">
    <property type="entry name" value="Mitochondrial_ECH-domain"/>
</dbReference>